<protein>
    <submittedName>
        <fullName evidence="2">Methionyl-tRNA synthetase</fullName>
        <ecNumber evidence="2">6.1.1.10</ecNumber>
    </submittedName>
</protein>
<feature type="non-terminal residue" evidence="2">
    <location>
        <position position="1"/>
    </location>
</feature>
<feature type="compositionally biased region" description="Basic and acidic residues" evidence="1">
    <location>
        <begin position="22"/>
        <end position="36"/>
    </location>
</feature>
<feature type="compositionally biased region" description="Basic residues" evidence="1">
    <location>
        <begin position="37"/>
        <end position="50"/>
    </location>
</feature>
<feature type="compositionally biased region" description="Basic and acidic residues" evidence="1">
    <location>
        <begin position="423"/>
        <end position="432"/>
    </location>
</feature>
<feature type="non-terminal residue" evidence="2">
    <location>
        <position position="448"/>
    </location>
</feature>
<name>A0A6J4PR32_9RHOB</name>
<feature type="region of interest" description="Disordered" evidence="1">
    <location>
        <begin position="407"/>
        <end position="432"/>
    </location>
</feature>
<evidence type="ECO:0000256" key="1">
    <source>
        <dbReference type="SAM" id="MobiDB-lite"/>
    </source>
</evidence>
<feature type="region of interest" description="Disordered" evidence="1">
    <location>
        <begin position="1"/>
        <end position="141"/>
    </location>
</feature>
<dbReference type="EMBL" id="CADCUU010000344">
    <property type="protein sequence ID" value="CAA9423054.1"/>
    <property type="molecule type" value="Genomic_DNA"/>
</dbReference>
<keyword evidence="2" id="KW-0436">Ligase</keyword>
<feature type="compositionally biased region" description="Basic and acidic residues" evidence="1">
    <location>
        <begin position="351"/>
        <end position="367"/>
    </location>
</feature>
<organism evidence="2">
    <name type="scientific">uncultured Rubellimicrobium sp</name>
    <dbReference type="NCBI Taxonomy" id="543078"/>
    <lineage>
        <taxon>Bacteria</taxon>
        <taxon>Pseudomonadati</taxon>
        <taxon>Pseudomonadota</taxon>
        <taxon>Alphaproteobacteria</taxon>
        <taxon>Rhodobacterales</taxon>
        <taxon>Roseobacteraceae</taxon>
        <taxon>Rubellimicrobium</taxon>
        <taxon>environmental samples</taxon>
    </lineage>
</organism>
<accession>A0A6J4PR32</accession>
<dbReference type="EC" id="6.1.1.10" evidence="2"/>
<dbReference type="AlphaFoldDB" id="A0A6J4PR32"/>
<evidence type="ECO:0000313" key="2">
    <source>
        <dbReference type="EMBL" id="CAA9423054.1"/>
    </source>
</evidence>
<sequence length="448" mass="51377">LLQGRRSLPPRPLRRRHLPQLRLREGPRRPVRELHKAARPHRPHQPPLRHLRLDGPGDQGNQAPPSPAVGDEGEAPRLDRLQDRLARPHHLHRQEVAPRRRRPPGPRHHPRPRLGRPRPEGRPALARHGGQGLLRLVRRPHRIHRLRQGMDRRGRPPGRRLGTLVAHRPWCGGRPLHPVHGQGQRPLPHPLLPRDHHGLGRGLEARRLHQVLQLPELRRRPVLHVPGPRRLHGPGPLHPARRLLALVAPLPRPRILRLRIHLGELPGLREQGPRRRLGQLRFPHHQVLPLQVRRAGPRRRHHGRPRNPAPHRPRHAPPSLRICHGCHRGPQIRRGAPLHLGPRQRIPAIRRPLDHPQDRPRPGRDADPPGPQPHPPLRRPVAPVHPRRGAADDGRARLHRLVLAHRHAAGPGHPPPRPRLHRARGDVPEDHRRAARRLADALLRHPHL</sequence>
<gene>
    <name evidence="2" type="ORF">AVDCRST_MAG15-2317</name>
</gene>
<feature type="region of interest" description="Disordered" evidence="1">
    <location>
        <begin position="289"/>
        <end position="392"/>
    </location>
</feature>
<proteinExistence type="predicted"/>
<keyword evidence="2" id="KW-0030">Aminoacyl-tRNA synthetase</keyword>
<feature type="compositionally biased region" description="Basic and acidic residues" evidence="1">
    <location>
        <begin position="74"/>
        <end position="86"/>
    </location>
</feature>
<reference evidence="2" key="1">
    <citation type="submission" date="2020-02" db="EMBL/GenBank/DDBJ databases">
        <authorList>
            <person name="Meier V. D."/>
        </authorList>
    </citation>
    <scope>NUCLEOTIDE SEQUENCE</scope>
    <source>
        <strain evidence="2">AVDCRST_MAG15</strain>
    </source>
</reference>
<dbReference type="GO" id="GO:0004825">
    <property type="term" value="F:methionine-tRNA ligase activity"/>
    <property type="evidence" value="ECO:0007669"/>
    <property type="project" value="UniProtKB-EC"/>
</dbReference>
<feature type="compositionally biased region" description="Basic residues" evidence="1">
    <location>
        <begin position="99"/>
        <end position="116"/>
    </location>
</feature>
<feature type="compositionally biased region" description="Basic residues" evidence="1">
    <location>
        <begin position="295"/>
        <end position="315"/>
    </location>
</feature>